<gene>
    <name evidence="1" type="ORF">EVG15_00750</name>
</gene>
<dbReference type="Proteomes" id="UP000319296">
    <property type="component" value="Unassembled WGS sequence"/>
</dbReference>
<accession>A0A519BQA0</accession>
<evidence type="ECO:0000313" key="1">
    <source>
        <dbReference type="EMBL" id="RZD19444.1"/>
    </source>
</evidence>
<proteinExistence type="predicted"/>
<keyword evidence="1" id="KW-0378">Hydrolase</keyword>
<dbReference type="InterPro" id="IPR019046">
    <property type="entry name" value="Restrct_endonuc_II_NgoPII"/>
</dbReference>
<dbReference type="EMBL" id="SGBB01000001">
    <property type="protein sequence ID" value="RZD19444.1"/>
    <property type="molecule type" value="Genomic_DNA"/>
</dbReference>
<name>A0A519BQA0_9DELT</name>
<dbReference type="AlphaFoldDB" id="A0A519BQA0"/>
<dbReference type="GO" id="GO:0009307">
    <property type="term" value="P:DNA restriction-modification system"/>
    <property type="evidence" value="ECO:0007669"/>
    <property type="project" value="InterPro"/>
</dbReference>
<dbReference type="Pfam" id="PF09521">
    <property type="entry name" value="RE_NgoPII"/>
    <property type="match status" value="1"/>
</dbReference>
<organism evidence="1 2">
    <name type="scientific">Candidatus Acididesulfobacter diazotrophicus</name>
    <dbReference type="NCBI Taxonomy" id="2597226"/>
    <lineage>
        <taxon>Bacteria</taxon>
        <taxon>Deltaproteobacteria</taxon>
        <taxon>Candidatus Acidulodesulfobacterales</taxon>
        <taxon>Candidatus Acididesulfobacter</taxon>
    </lineage>
</organism>
<evidence type="ECO:0000313" key="2">
    <source>
        <dbReference type="Proteomes" id="UP000319296"/>
    </source>
</evidence>
<dbReference type="GO" id="GO:0009036">
    <property type="term" value="F:type II site-specific deoxyribonuclease activity"/>
    <property type="evidence" value="ECO:0007669"/>
    <property type="project" value="InterPro"/>
</dbReference>
<comment type="caution">
    <text evidence="1">The sequence shown here is derived from an EMBL/GenBank/DDBJ whole genome shotgun (WGS) entry which is preliminary data.</text>
</comment>
<keyword evidence="1" id="KW-0255">Endonuclease</keyword>
<reference evidence="1 2" key="1">
    <citation type="journal article" date="2019" name="ISME J.">
        <title>Insights into ecological role of a new deltaproteobacterial order Candidatus Acidulodesulfobacterales by metagenomics and metatranscriptomics.</title>
        <authorList>
            <person name="Tan S."/>
            <person name="Liu J."/>
            <person name="Fang Y."/>
            <person name="Hedlund B.P."/>
            <person name="Lian Z.H."/>
            <person name="Huang L.Y."/>
            <person name="Li J.T."/>
            <person name="Huang L.N."/>
            <person name="Li W.J."/>
            <person name="Jiang H.C."/>
            <person name="Dong H.L."/>
            <person name="Shu W.S."/>
        </authorList>
    </citation>
    <scope>NUCLEOTIDE SEQUENCE [LARGE SCALE GENOMIC DNA]</scope>
    <source>
        <strain evidence="1">AP1</strain>
    </source>
</reference>
<keyword evidence="1" id="KW-0540">Nuclease</keyword>
<dbReference type="GO" id="GO:0003677">
    <property type="term" value="F:DNA binding"/>
    <property type="evidence" value="ECO:0007669"/>
    <property type="project" value="InterPro"/>
</dbReference>
<protein>
    <submittedName>
        <fullName evidence="1">NgoPII family restriction endonuclease</fullName>
    </submittedName>
</protein>
<sequence length="284" mass="31815">MKTNLLIAIGNLIRNPAVELISSGAGNNRANNMGDALELYIKDLFCNSMGESSMARKNEIYSEYFSYCGNKNNPPDIIIKRGDAIEVKKIENLRSQIALNSSYPKDKFYYGSPMITVGCRDCEGEAWQEKDMVYVIGVTEGNRLKALWFVYGDCYAANKETYERIKNKISDGLEGLEGVEFSETRELGRINAVDPLGITYLRIRGMWGIENPINVFGYIAPIDPNAGFSFNAIMLKEKYYSFPENDRKNIEGLAGGAFSIRDVKIKSPNNTAKLLEAKLLSFRG</sequence>